<comment type="caution">
    <text evidence="14">The sequence shown here is derived from an EMBL/GenBank/DDBJ whole genome shotgun (WGS) entry which is preliminary data.</text>
</comment>
<dbReference type="InterPro" id="IPR013088">
    <property type="entry name" value="Znf_NHR/GATA"/>
</dbReference>
<evidence type="ECO:0000256" key="3">
    <source>
        <dbReference type="ARBA" id="ARBA00022771"/>
    </source>
</evidence>
<feature type="region of interest" description="Disordered" evidence="11">
    <location>
        <begin position="169"/>
        <end position="193"/>
    </location>
</feature>
<evidence type="ECO:0000256" key="7">
    <source>
        <dbReference type="ARBA" id="ARBA00023163"/>
    </source>
</evidence>
<keyword evidence="5 10" id="KW-0805">Transcription regulation</keyword>
<evidence type="ECO:0000259" key="13">
    <source>
        <dbReference type="PROSITE" id="PS51843"/>
    </source>
</evidence>
<dbReference type="SUPFAM" id="SSF48508">
    <property type="entry name" value="Nuclear receptor ligand-binding domain"/>
    <property type="match status" value="1"/>
</dbReference>
<keyword evidence="15" id="KW-1185">Reference proteome</keyword>
<accession>A0AAV2BKL8</accession>
<dbReference type="InterPro" id="IPR001628">
    <property type="entry name" value="Znf_hrmn_rcpt"/>
</dbReference>
<dbReference type="SMART" id="SM00399">
    <property type="entry name" value="ZnF_C4"/>
    <property type="match status" value="1"/>
</dbReference>
<keyword evidence="8 10" id="KW-0675">Receptor</keyword>
<reference evidence="14 15" key="1">
    <citation type="submission" date="2024-04" db="EMBL/GenBank/DDBJ databases">
        <authorList>
            <person name="Rising A."/>
            <person name="Reimegard J."/>
            <person name="Sonavane S."/>
            <person name="Akerstrom W."/>
            <person name="Nylinder S."/>
            <person name="Hedman E."/>
            <person name="Kallberg Y."/>
        </authorList>
    </citation>
    <scope>NUCLEOTIDE SEQUENCE [LARGE SCALE GENOMIC DNA]</scope>
</reference>
<dbReference type="GO" id="GO:0003700">
    <property type="term" value="F:DNA-binding transcription factor activity"/>
    <property type="evidence" value="ECO:0007669"/>
    <property type="project" value="InterPro"/>
</dbReference>
<dbReference type="PRINTS" id="PR00398">
    <property type="entry name" value="STRDHORMONER"/>
</dbReference>
<evidence type="ECO:0000256" key="10">
    <source>
        <dbReference type="RuleBase" id="RU004334"/>
    </source>
</evidence>
<keyword evidence="6 10" id="KW-0238">DNA-binding</keyword>
<keyword evidence="3 10" id="KW-0863">Zinc-finger</keyword>
<dbReference type="PANTHER" id="PTHR24083">
    <property type="entry name" value="NUCLEAR HORMONE RECEPTOR"/>
    <property type="match status" value="1"/>
</dbReference>
<dbReference type="InterPro" id="IPR001723">
    <property type="entry name" value="Nuclear_hrmn_rcpt"/>
</dbReference>
<dbReference type="Proteomes" id="UP001497382">
    <property type="component" value="Unassembled WGS sequence"/>
</dbReference>
<evidence type="ECO:0000256" key="2">
    <source>
        <dbReference type="ARBA" id="ARBA00022723"/>
    </source>
</evidence>
<dbReference type="EMBL" id="CAXIEN010000385">
    <property type="protein sequence ID" value="CAL1295969.1"/>
    <property type="molecule type" value="Genomic_DNA"/>
</dbReference>
<dbReference type="GO" id="GO:0043565">
    <property type="term" value="F:sequence-specific DNA binding"/>
    <property type="evidence" value="ECO:0007669"/>
    <property type="project" value="InterPro"/>
</dbReference>
<evidence type="ECO:0000256" key="8">
    <source>
        <dbReference type="ARBA" id="ARBA00023170"/>
    </source>
</evidence>
<dbReference type="GO" id="GO:0032502">
    <property type="term" value="P:developmental process"/>
    <property type="evidence" value="ECO:0007669"/>
    <property type="project" value="UniProtKB-ARBA"/>
</dbReference>
<dbReference type="GO" id="GO:0005634">
    <property type="term" value="C:nucleus"/>
    <property type="evidence" value="ECO:0007669"/>
    <property type="project" value="UniProtKB-SubCell"/>
</dbReference>
<keyword evidence="7 10" id="KW-0804">Transcription</keyword>
<name>A0AAV2BKL8_9ARAC</name>
<dbReference type="SMART" id="SM00430">
    <property type="entry name" value="HOLI"/>
    <property type="match status" value="1"/>
</dbReference>
<comment type="subcellular location">
    <subcellularLocation>
        <location evidence="1 10">Nucleus</location>
    </subcellularLocation>
</comment>
<dbReference type="PRINTS" id="PR00047">
    <property type="entry name" value="STROIDFINGER"/>
</dbReference>
<keyword evidence="2 10" id="KW-0479">Metal-binding</keyword>
<comment type="similarity">
    <text evidence="10">Belongs to the nuclear hormone receptor family.</text>
</comment>
<dbReference type="InterPro" id="IPR050274">
    <property type="entry name" value="Nuclear_hormone_rcpt_NR2"/>
</dbReference>
<protein>
    <submittedName>
        <fullName evidence="14">Uncharacterized protein</fullName>
    </submittedName>
</protein>
<dbReference type="GO" id="GO:0008270">
    <property type="term" value="F:zinc ion binding"/>
    <property type="evidence" value="ECO:0007669"/>
    <property type="project" value="UniProtKB-KW"/>
</dbReference>
<evidence type="ECO:0000256" key="5">
    <source>
        <dbReference type="ARBA" id="ARBA00023015"/>
    </source>
</evidence>
<evidence type="ECO:0000256" key="11">
    <source>
        <dbReference type="SAM" id="MobiDB-lite"/>
    </source>
</evidence>
<feature type="domain" description="Nuclear receptor" evidence="12">
    <location>
        <begin position="94"/>
        <end position="173"/>
    </location>
</feature>
<dbReference type="SUPFAM" id="SSF57716">
    <property type="entry name" value="Glucocorticoid receptor-like (DNA-binding domain)"/>
    <property type="match status" value="1"/>
</dbReference>
<feature type="compositionally biased region" description="Polar residues" evidence="11">
    <location>
        <begin position="178"/>
        <end position="193"/>
    </location>
</feature>
<dbReference type="InterPro" id="IPR000536">
    <property type="entry name" value="Nucl_hrmn_rcpt_lig-bd"/>
</dbReference>
<evidence type="ECO:0000256" key="9">
    <source>
        <dbReference type="ARBA" id="ARBA00023242"/>
    </source>
</evidence>
<dbReference type="Gene3D" id="1.10.565.10">
    <property type="entry name" value="Retinoid X Receptor"/>
    <property type="match status" value="1"/>
</dbReference>
<evidence type="ECO:0000256" key="6">
    <source>
        <dbReference type="ARBA" id="ARBA00023125"/>
    </source>
</evidence>
<dbReference type="PROSITE" id="PS00031">
    <property type="entry name" value="NUCLEAR_REC_DBD_1"/>
    <property type="match status" value="1"/>
</dbReference>
<dbReference type="Pfam" id="PF00105">
    <property type="entry name" value="zf-C4"/>
    <property type="match status" value="1"/>
</dbReference>
<dbReference type="FunFam" id="3.30.50.10:FF:000019">
    <property type="entry name" value="Nuclear receptor subfamily 2 group E member"/>
    <property type="match status" value="1"/>
</dbReference>
<evidence type="ECO:0000313" key="15">
    <source>
        <dbReference type="Proteomes" id="UP001497382"/>
    </source>
</evidence>
<sequence>MVHLLENRDVRSLSHELAASLRFGESSDAMSAGTKKSSNLVEVQNCDSNEQKKSVNSQHTCDFSIERFLRKNAERFKIKNDAEFERKKDRLLPDVHCKVCRDQSSGKHYGIYSCDGCAGFFKRSIRKARRYVCKSRSNKADTCVVDKAHRNHCRACRLKKCIEAGMKKDAVQHERGPRNSTKQRQTAGLLTEAPSSPYLSPPPVIPTMDIMSCHPLYSRYIGPVVQEYMPPLPSMRIFQPTPVYYSTPVATPRITENYRELAARIILQIVDFMKSIPELTRLPIADQLILLEEGWKELFLLKAAEVNLINSVDSVLTDIEDPKTAPNSDLKAKLIRHATTLRTALEQIKQERMDSIEFFYLKLIAVCKIITPGVPSRIQNLQNASAVALHHQNAIVMLQAHTQRFHPLDTMRGLRLLNMRVILTTSVGEETITELFFRGMGSMTAILNGLYEKGSQLDQRIEALEKLRS</sequence>
<dbReference type="AlphaFoldDB" id="A0AAV2BKL8"/>
<proteinExistence type="inferred from homology"/>
<dbReference type="GO" id="GO:0006357">
    <property type="term" value="P:regulation of transcription by RNA polymerase II"/>
    <property type="evidence" value="ECO:0007669"/>
    <property type="project" value="UniProtKB-ARBA"/>
</dbReference>
<feature type="domain" description="NR LBD" evidence="13">
    <location>
        <begin position="212"/>
        <end position="457"/>
    </location>
</feature>
<keyword evidence="4 10" id="KW-0862">Zinc</keyword>
<dbReference type="InterPro" id="IPR035500">
    <property type="entry name" value="NHR-like_dom_sf"/>
</dbReference>
<evidence type="ECO:0000259" key="12">
    <source>
        <dbReference type="PROSITE" id="PS51030"/>
    </source>
</evidence>
<dbReference type="PROSITE" id="PS51843">
    <property type="entry name" value="NR_LBD"/>
    <property type="match status" value="1"/>
</dbReference>
<dbReference type="Pfam" id="PF00104">
    <property type="entry name" value="Hormone_recep"/>
    <property type="match status" value="1"/>
</dbReference>
<evidence type="ECO:0000256" key="1">
    <source>
        <dbReference type="ARBA" id="ARBA00004123"/>
    </source>
</evidence>
<keyword evidence="9 10" id="KW-0539">Nucleus</keyword>
<evidence type="ECO:0000313" key="14">
    <source>
        <dbReference type="EMBL" id="CAL1295969.1"/>
    </source>
</evidence>
<gene>
    <name evidence="14" type="ORF">LARSCL_LOCUS19565</name>
</gene>
<dbReference type="PROSITE" id="PS51030">
    <property type="entry name" value="NUCLEAR_REC_DBD_2"/>
    <property type="match status" value="1"/>
</dbReference>
<organism evidence="14 15">
    <name type="scientific">Larinioides sclopetarius</name>
    <dbReference type="NCBI Taxonomy" id="280406"/>
    <lineage>
        <taxon>Eukaryota</taxon>
        <taxon>Metazoa</taxon>
        <taxon>Ecdysozoa</taxon>
        <taxon>Arthropoda</taxon>
        <taxon>Chelicerata</taxon>
        <taxon>Arachnida</taxon>
        <taxon>Araneae</taxon>
        <taxon>Araneomorphae</taxon>
        <taxon>Entelegynae</taxon>
        <taxon>Araneoidea</taxon>
        <taxon>Araneidae</taxon>
        <taxon>Larinioides</taxon>
    </lineage>
</organism>
<evidence type="ECO:0000256" key="4">
    <source>
        <dbReference type="ARBA" id="ARBA00022833"/>
    </source>
</evidence>
<dbReference type="Gene3D" id="3.30.50.10">
    <property type="entry name" value="Erythroid Transcription Factor GATA-1, subunit A"/>
    <property type="match status" value="1"/>
</dbReference>